<dbReference type="SUPFAM" id="SSF64356">
    <property type="entry name" value="SNARE-like"/>
    <property type="match status" value="1"/>
</dbReference>
<dbReference type="RefSeq" id="XP_001303644.1">
    <property type="nucleotide sequence ID" value="XM_001303643.1"/>
</dbReference>
<evidence type="ECO:0000313" key="1">
    <source>
        <dbReference type="EMBL" id="EAX90714.1"/>
    </source>
</evidence>
<dbReference type="STRING" id="5722.A2FWK4"/>
<protein>
    <submittedName>
        <fullName evidence="1">Expressed protein, putative</fullName>
    </submittedName>
</protein>
<sequence length="144" mass="16152">MATPSLSIACAAITGPDDSLLFIDKYATEQTELEMDSIVFVSLDYFTSTGKASKKEKFIGQLQIPDQKYSVWGYKTNFGYKIVILTNILPNQNDSIIRNVCDKIRDAMFLQFCNPFYQPFSPITSSSFISKVREITSSVSQSSD</sequence>
<dbReference type="PANTHER" id="PTHR12403">
    <property type="entry name" value="TRAFFICKING PROTEIN PARTICLE COMPLEX SUBUNIT 2"/>
    <property type="match status" value="1"/>
</dbReference>
<keyword evidence="2" id="KW-1185">Reference proteome</keyword>
<dbReference type="VEuPathDB" id="TrichDB:TVAGG3_0675030"/>
<reference evidence="1" key="2">
    <citation type="journal article" date="2007" name="Science">
        <title>Draft genome sequence of the sexually transmitted pathogen Trichomonas vaginalis.</title>
        <authorList>
            <person name="Carlton J.M."/>
            <person name="Hirt R.P."/>
            <person name="Silva J.C."/>
            <person name="Delcher A.L."/>
            <person name="Schatz M."/>
            <person name="Zhao Q."/>
            <person name="Wortman J.R."/>
            <person name="Bidwell S.L."/>
            <person name="Alsmark U.C.M."/>
            <person name="Besteiro S."/>
            <person name="Sicheritz-Ponten T."/>
            <person name="Noel C.J."/>
            <person name="Dacks J.B."/>
            <person name="Foster P.G."/>
            <person name="Simillion C."/>
            <person name="Van de Peer Y."/>
            <person name="Miranda-Saavedra D."/>
            <person name="Barton G.J."/>
            <person name="Westrop G.D."/>
            <person name="Mueller S."/>
            <person name="Dessi D."/>
            <person name="Fiori P.L."/>
            <person name="Ren Q."/>
            <person name="Paulsen I."/>
            <person name="Zhang H."/>
            <person name="Bastida-Corcuera F.D."/>
            <person name="Simoes-Barbosa A."/>
            <person name="Brown M.T."/>
            <person name="Hayes R.D."/>
            <person name="Mukherjee M."/>
            <person name="Okumura C.Y."/>
            <person name="Schneider R."/>
            <person name="Smith A.J."/>
            <person name="Vanacova S."/>
            <person name="Villalvazo M."/>
            <person name="Haas B.J."/>
            <person name="Pertea M."/>
            <person name="Feldblyum T.V."/>
            <person name="Utterback T.R."/>
            <person name="Shu C.L."/>
            <person name="Osoegawa K."/>
            <person name="de Jong P.J."/>
            <person name="Hrdy I."/>
            <person name="Horvathova L."/>
            <person name="Zubacova Z."/>
            <person name="Dolezal P."/>
            <person name="Malik S.B."/>
            <person name="Logsdon J.M. Jr."/>
            <person name="Henze K."/>
            <person name="Gupta A."/>
            <person name="Wang C.C."/>
            <person name="Dunne R.L."/>
            <person name="Upcroft J.A."/>
            <person name="Upcroft P."/>
            <person name="White O."/>
            <person name="Salzberg S.L."/>
            <person name="Tang P."/>
            <person name="Chiu C.-H."/>
            <person name="Lee Y.-S."/>
            <person name="Embley T.M."/>
            <person name="Coombs G.H."/>
            <person name="Mottram J.C."/>
            <person name="Tachezy J."/>
            <person name="Fraser-Liggett C.M."/>
            <person name="Johnson P.J."/>
        </authorList>
    </citation>
    <scope>NUCLEOTIDE SEQUENCE [LARGE SCALE GENOMIC DNA]</scope>
    <source>
        <strain evidence="1">G3</strain>
    </source>
</reference>
<organism evidence="1 2">
    <name type="scientific">Trichomonas vaginalis (strain ATCC PRA-98 / G3)</name>
    <dbReference type="NCBI Taxonomy" id="412133"/>
    <lineage>
        <taxon>Eukaryota</taxon>
        <taxon>Metamonada</taxon>
        <taxon>Parabasalia</taxon>
        <taxon>Trichomonadida</taxon>
        <taxon>Trichomonadidae</taxon>
        <taxon>Trichomonas</taxon>
    </lineage>
</organism>
<dbReference type="EMBL" id="DS114087">
    <property type="protein sequence ID" value="EAX90714.1"/>
    <property type="molecule type" value="Genomic_DNA"/>
</dbReference>
<dbReference type="GO" id="GO:0006888">
    <property type="term" value="P:endoplasmic reticulum to Golgi vesicle-mediated transport"/>
    <property type="evidence" value="ECO:0000318"/>
    <property type="project" value="GO_Central"/>
</dbReference>
<reference evidence="1" key="1">
    <citation type="submission" date="2006-10" db="EMBL/GenBank/DDBJ databases">
        <authorList>
            <person name="Amadeo P."/>
            <person name="Zhao Q."/>
            <person name="Wortman J."/>
            <person name="Fraser-Liggett C."/>
            <person name="Carlton J."/>
        </authorList>
    </citation>
    <scope>NUCLEOTIDE SEQUENCE</scope>
    <source>
        <strain evidence="1">G3</strain>
    </source>
</reference>
<dbReference type="InParanoid" id="A2FWK4"/>
<dbReference type="VEuPathDB" id="TrichDB:TVAG_328150"/>
<dbReference type="GO" id="GO:0005634">
    <property type="term" value="C:nucleus"/>
    <property type="evidence" value="ECO:0000318"/>
    <property type="project" value="GO_Central"/>
</dbReference>
<dbReference type="InterPro" id="IPR006722">
    <property type="entry name" value="Sedlin"/>
</dbReference>
<dbReference type="GO" id="GO:0030008">
    <property type="term" value="C:TRAPP complex"/>
    <property type="evidence" value="ECO:0000318"/>
    <property type="project" value="GO_Central"/>
</dbReference>
<evidence type="ECO:0000313" key="2">
    <source>
        <dbReference type="Proteomes" id="UP000001542"/>
    </source>
</evidence>
<accession>A2FWK4</accession>
<name>A2FWK4_TRIV3</name>
<dbReference type="InterPro" id="IPR011012">
    <property type="entry name" value="Longin-like_dom_sf"/>
</dbReference>
<dbReference type="KEGG" id="tva:4748401"/>
<dbReference type="Pfam" id="PF04628">
    <property type="entry name" value="Sedlin_N"/>
    <property type="match status" value="1"/>
</dbReference>
<dbReference type="GO" id="GO:0005737">
    <property type="term" value="C:cytoplasm"/>
    <property type="evidence" value="ECO:0000318"/>
    <property type="project" value="GO_Central"/>
</dbReference>
<proteinExistence type="predicted"/>
<gene>
    <name evidence="1" type="ORF">TVAG_328150</name>
</gene>
<dbReference type="Proteomes" id="UP000001542">
    <property type="component" value="Unassembled WGS sequence"/>
</dbReference>
<dbReference type="Gene3D" id="3.30.450.70">
    <property type="match status" value="1"/>
</dbReference>
<dbReference type="SMR" id="A2FWK4"/>
<dbReference type="AlphaFoldDB" id="A2FWK4"/>